<keyword evidence="1" id="KW-0064">Aspartyl protease</keyword>
<dbReference type="InterPro" id="IPR054722">
    <property type="entry name" value="PolX-like_BBD"/>
</dbReference>
<feature type="compositionally biased region" description="Basic residues" evidence="2">
    <location>
        <begin position="1030"/>
        <end position="1041"/>
    </location>
</feature>
<protein>
    <submittedName>
        <fullName evidence="5">Ribonuclease H-like domain-containing protein</fullName>
    </submittedName>
</protein>
<name>A0ABQ5A3K8_9ASTR</name>
<dbReference type="SUPFAM" id="SSF56672">
    <property type="entry name" value="DNA/RNA polymerases"/>
    <property type="match status" value="1"/>
</dbReference>
<sequence length="1050" mass="117465">METIVELRRLDYSTNLFCDMGEEDDILSLRWIITGALSLTTGTAAVMNAGVRIRKAKIIILLASPKELMIEECWVVRIDWSFLSEHSFDPESENSSVPPKVHVSTPITTTIKSLSHLIKDCDYYEKKMARKAEVKKQRVFNTGNGVANSMGQMLTGLIHANNVVHSSVLINAGWPFTLAVWHLLFGEIEDRQTTFILGCDMGRLQGRWAIRGIGGERGRGEWGGGEGGASQIYSGSNETDNGGGAGNTSVPVRMSSGPAARQYLSHLIKDCDYYEKKMAREAEVKKQRVFNTGNGVAKPVWTNANRVNHSNKFVPRSVQLNAGRPNINSVRPNINTGRTNVNPVRPRVNTGSSNVNTVRSRQPVPTKTSNSFSPKRPQGNWGSAIKTSAGYNWRNSNSNCDSGPTFIRTDHPLKNMVDRGIFDSGCSGHMTGNKDQLEDFEEFNGGSVTFGGSKGYISGTSEVTNSAGTLQSPNANASKEADEDGELIVMPTAIKHSATNVGPRKSSTNSKEEKFLTELQNLQTQEREAFSTGISEDTPEILAFRRDLDQLAQKHLREVTTDKATSTNLVNSGSGLANTQPADQDDLDMPEITFFNKPQKGIFDEASYDEEEEPKKISEALKDDSWVEAMQEELLQFRLQHVWILVDLPHGAKVIGTKWVYRNKQDKRGVVVRNKARLVAQGHKQEEGIDYDEDFAPRSKDTEGVPLTRLYLLRKNNRITCQDQVYVDAIIFGSTRKSWCDEFEALMKGKFQMSSMGELIFFLGLQVKHKTNGIFISQDKSMIGSLMYLTASRPDIMFAVCVCSRFQVTPKTSHLNAVKRIFKCLKGKPNLGLWYPRESSFDLEAFSDSDYAGANLDRKSTTGGYQFLGSRLISWQCKKQTIVATSTTEAEYVAAASCYGQLLWIQNQMLDYGFNFMNTKIHIDNKSTICIMKNPVYHSKTKHIEIRHHFIRDSYEKKLIRVEKIHTDNNVADLFTKAFDGPRFNFLVVNIGYTWIALEHDKVLKLKVVQKYNSGIVNINTGMDISKITRKQSKMGKHGHGNQKSTKEAK</sequence>
<accession>A0ABQ5A3K8</accession>
<dbReference type="EMBL" id="BQNB010011844">
    <property type="protein sequence ID" value="GJS95887.1"/>
    <property type="molecule type" value="Genomic_DNA"/>
</dbReference>
<feature type="compositionally biased region" description="Polar residues" evidence="2">
    <location>
        <begin position="326"/>
        <end position="342"/>
    </location>
</feature>
<comment type="caution">
    <text evidence="5">The sequence shown here is derived from an EMBL/GenBank/DDBJ whole genome shotgun (WGS) entry which is preliminary data.</text>
</comment>
<evidence type="ECO:0000313" key="6">
    <source>
        <dbReference type="Proteomes" id="UP001151760"/>
    </source>
</evidence>
<evidence type="ECO:0000256" key="1">
    <source>
        <dbReference type="ARBA" id="ARBA00022750"/>
    </source>
</evidence>
<dbReference type="CDD" id="cd09272">
    <property type="entry name" value="RNase_HI_RT_Ty1"/>
    <property type="match status" value="1"/>
</dbReference>
<reference evidence="5" key="1">
    <citation type="journal article" date="2022" name="Int. J. Mol. Sci.">
        <title>Draft Genome of Tanacetum Coccineum: Genomic Comparison of Closely Related Tanacetum-Family Plants.</title>
        <authorList>
            <person name="Yamashiro T."/>
            <person name="Shiraishi A."/>
            <person name="Nakayama K."/>
            <person name="Satake H."/>
        </authorList>
    </citation>
    <scope>NUCLEOTIDE SEQUENCE</scope>
</reference>
<evidence type="ECO:0000256" key="2">
    <source>
        <dbReference type="SAM" id="MobiDB-lite"/>
    </source>
</evidence>
<reference evidence="5" key="2">
    <citation type="submission" date="2022-01" db="EMBL/GenBank/DDBJ databases">
        <authorList>
            <person name="Yamashiro T."/>
            <person name="Shiraishi A."/>
            <person name="Satake H."/>
            <person name="Nakayama K."/>
        </authorList>
    </citation>
    <scope>NUCLEOTIDE SEQUENCE</scope>
</reference>
<dbReference type="Pfam" id="PF22936">
    <property type="entry name" value="Pol_BBD"/>
    <property type="match status" value="1"/>
</dbReference>
<feature type="compositionally biased region" description="Polar residues" evidence="2">
    <location>
        <begin position="562"/>
        <end position="582"/>
    </location>
</feature>
<feature type="region of interest" description="Disordered" evidence="2">
    <location>
        <begin position="561"/>
        <end position="586"/>
    </location>
</feature>
<feature type="compositionally biased region" description="Polar residues" evidence="2">
    <location>
        <begin position="349"/>
        <end position="373"/>
    </location>
</feature>
<feature type="domain" description="Reverse transcriptase Ty1/copia-type" evidence="3">
    <location>
        <begin position="641"/>
        <end position="698"/>
    </location>
</feature>
<dbReference type="PANTHER" id="PTHR11439:SF495">
    <property type="entry name" value="REVERSE TRANSCRIPTASE, RNA-DEPENDENT DNA POLYMERASE-RELATED"/>
    <property type="match status" value="1"/>
</dbReference>
<keyword evidence="1" id="KW-0378">Hydrolase</keyword>
<dbReference type="InterPro" id="IPR013103">
    <property type="entry name" value="RVT_2"/>
</dbReference>
<keyword evidence="6" id="KW-1185">Reference proteome</keyword>
<dbReference type="Proteomes" id="UP001151760">
    <property type="component" value="Unassembled WGS sequence"/>
</dbReference>
<dbReference type="Pfam" id="PF07727">
    <property type="entry name" value="RVT_2"/>
    <property type="match status" value="1"/>
</dbReference>
<organism evidence="5 6">
    <name type="scientific">Tanacetum coccineum</name>
    <dbReference type="NCBI Taxonomy" id="301880"/>
    <lineage>
        <taxon>Eukaryota</taxon>
        <taxon>Viridiplantae</taxon>
        <taxon>Streptophyta</taxon>
        <taxon>Embryophyta</taxon>
        <taxon>Tracheophyta</taxon>
        <taxon>Spermatophyta</taxon>
        <taxon>Magnoliopsida</taxon>
        <taxon>eudicotyledons</taxon>
        <taxon>Gunneridae</taxon>
        <taxon>Pentapetalae</taxon>
        <taxon>asterids</taxon>
        <taxon>campanulids</taxon>
        <taxon>Asterales</taxon>
        <taxon>Asteraceae</taxon>
        <taxon>Asteroideae</taxon>
        <taxon>Anthemideae</taxon>
        <taxon>Anthemidinae</taxon>
        <taxon>Tanacetum</taxon>
    </lineage>
</organism>
<feature type="domain" description="Retrovirus-related Pol polyprotein from transposon TNT 1-94-like beta-barrel" evidence="4">
    <location>
        <begin position="421"/>
        <end position="454"/>
    </location>
</feature>
<feature type="region of interest" description="Disordered" evidence="2">
    <location>
        <begin position="323"/>
        <end position="386"/>
    </location>
</feature>
<evidence type="ECO:0000259" key="4">
    <source>
        <dbReference type="Pfam" id="PF22936"/>
    </source>
</evidence>
<feature type="region of interest" description="Disordered" evidence="2">
    <location>
        <begin position="1030"/>
        <end position="1050"/>
    </location>
</feature>
<gene>
    <name evidence="5" type="ORF">Tco_0802855</name>
</gene>
<evidence type="ECO:0000259" key="3">
    <source>
        <dbReference type="Pfam" id="PF07727"/>
    </source>
</evidence>
<dbReference type="PANTHER" id="PTHR11439">
    <property type="entry name" value="GAG-POL-RELATED RETROTRANSPOSON"/>
    <property type="match status" value="1"/>
</dbReference>
<proteinExistence type="predicted"/>
<evidence type="ECO:0000313" key="5">
    <source>
        <dbReference type="EMBL" id="GJS95887.1"/>
    </source>
</evidence>
<dbReference type="InterPro" id="IPR043502">
    <property type="entry name" value="DNA/RNA_pol_sf"/>
</dbReference>
<keyword evidence="1" id="KW-0645">Protease</keyword>